<name>A0A9D5R914_9FIRM</name>
<dbReference type="EMBL" id="JADCKB010000009">
    <property type="protein sequence ID" value="MBE5039999.1"/>
    <property type="molecule type" value="Genomic_DNA"/>
</dbReference>
<dbReference type="PANTHER" id="PTHR36836:SF1">
    <property type="entry name" value="COLANIC ACID BIOSYNTHESIS PROTEIN WCAK"/>
    <property type="match status" value="1"/>
</dbReference>
<evidence type="ECO:0000259" key="3">
    <source>
        <dbReference type="Pfam" id="PF13439"/>
    </source>
</evidence>
<dbReference type="InterPro" id="IPR028098">
    <property type="entry name" value="Glyco_trans_4-like_N"/>
</dbReference>
<organism evidence="4 5">
    <name type="scientific">Ructibacterium gallinarum</name>
    <dbReference type="NCBI Taxonomy" id="2779355"/>
    <lineage>
        <taxon>Bacteria</taxon>
        <taxon>Bacillati</taxon>
        <taxon>Bacillota</taxon>
        <taxon>Clostridia</taxon>
        <taxon>Eubacteriales</taxon>
        <taxon>Oscillospiraceae</taxon>
        <taxon>Ructibacterium</taxon>
    </lineage>
</organism>
<dbReference type="InterPro" id="IPR007345">
    <property type="entry name" value="Polysacch_pyruvyl_Trfase"/>
</dbReference>
<comment type="caution">
    <text evidence="4">The sequence shown here is derived from an EMBL/GenBank/DDBJ whole genome shotgun (WGS) entry which is preliminary data.</text>
</comment>
<dbReference type="Gene3D" id="3.40.50.2000">
    <property type="entry name" value="Glycogen Phosphorylase B"/>
    <property type="match status" value="2"/>
</dbReference>
<dbReference type="NCBIfam" id="TIGR03609">
    <property type="entry name" value="S_layer_CsaB"/>
    <property type="match status" value="1"/>
</dbReference>
<feature type="domain" description="Polysaccharide pyruvyl transferase" evidence="2">
    <location>
        <begin position="413"/>
        <end position="696"/>
    </location>
</feature>
<evidence type="ECO:0000313" key="4">
    <source>
        <dbReference type="EMBL" id="MBE5039999.1"/>
    </source>
</evidence>
<reference evidence="4" key="1">
    <citation type="submission" date="2020-10" db="EMBL/GenBank/DDBJ databases">
        <title>ChiBAC.</title>
        <authorList>
            <person name="Zenner C."/>
            <person name="Hitch T.C.A."/>
            <person name="Clavel T."/>
        </authorList>
    </citation>
    <scope>NUCLEOTIDE SEQUENCE</scope>
    <source>
        <strain evidence="4">DSM 107454</strain>
    </source>
</reference>
<evidence type="ECO:0000259" key="2">
    <source>
        <dbReference type="Pfam" id="PF04230"/>
    </source>
</evidence>
<protein>
    <submittedName>
        <fullName evidence="4">Polysaccharide pyruvyl transferase CsaB</fullName>
    </submittedName>
</protein>
<sequence>MRILMATMQLDIGGAETHIVELSKALARRGVEVIVASNGGAYEQELKEAGIRHIKVPFHSKSPLCLRRAYQLLKQIIFENHIDVVHAHARIPAFLCGLLHKRYHFRFVTTAHWVFSTRFPYNLLTRWGDRSLAVSDDIKDYLVENYGIDPEHIRVTINGIDTEKFSRDTDYSAVAQEFGLQKGRTRIVYVSRMDIDRSFAAHKLIEITPTLTEKIPNLEVVIVGGGNDYEAVKNESEAVNQRLGRRVIITTGSRTDINRFVASGDLFIGVSRAALEAMACEKPAIIAGNEGYIGIFDKDKLQICIDTNFCCRGCEATSAAKLQEDVLAVLTASPEQQAQLGAYARQTVIERYSVETMADDAMKMYISIIKNSKINEVSSQEFEDIDSYLITNPIRESKGKIDIMISGYYGFHNSGDDSILKAMVDSLSANRPELRILALSNDPAETRTIYGIDAIHRFNLPRILWNMRKTRLLISGGGSLIQDITSDKSLTYYLSIIYLAKKLGAKVMLYANGIGPIRHESNHKRIRNVLNRVDLITLREPSSLEELKRFGVTKPKILVTADPAFNLVAASPEESAVLTEKAGLPSGSRYCGIAVRPWKYADPDLEKYIAQIADYIKEKHQLEILFIPMQEAKDLPISQRICNLMKEKGYILKGHPTPSQQLGVVGGASLILGMRLHTLIYAAKMGTPVIGLTYDPKIQATMHYIGQEYTASVEHVNPLTVCRYVDKITKEYEELTAKLKEAGKISGEKAVENTQLALNLLDSCKS</sequence>
<evidence type="ECO:0000313" key="5">
    <source>
        <dbReference type="Proteomes" id="UP000806542"/>
    </source>
</evidence>
<dbReference type="InterPro" id="IPR001296">
    <property type="entry name" value="Glyco_trans_1"/>
</dbReference>
<keyword evidence="5" id="KW-1185">Reference proteome</keyword>
<dbReference type="SUPFAM" id="SSF53756">
    <property type="entry name" value="UDP-Glycosyltransferase/glycogen phosphorylase"/>
    <property type="match status" value="1"/>
</dbReference>
<dbReference type="InterPro" id="IPR019896">
    <property type="entry name" value="Polysacch_pyruvyl_Trfase_CsaB"/>
</dbReference>
<proteinExistence type="predicted"/>
<keyword evidence="4" id="KW-0808">Transferase</keyword>
<accession>A0A9D5R914</accession>
<feature type="domain" description="Glycosyltransferase subfamily 4-like N-terminal" evidence="3">
    <location>
        <begin position="12"/>
        <end position="164"/>
    </location>
</feature>
<dbReference type="Proteomes" id="UP000806542">
    <property type="component" value="Unassembled WGS sequence"/>
</dbReference>
<dbReference type="GO" id="GO:0016757">
    <property type="term" value="F:glycosyltransferase activity"/>
    <property type="evidence" value="ECO:0007669"/>
    <property type="project" value="InterPro"/>
</dbReference>
<dbReference type="Pfam" id="PF00534">
    <property type="entry name" value="Glycos_transf_1"/>
    <property type="match status" value="1"/>
</dbReference>
<feature type="domain" description="Glycosyl transferase family 1" evidence="1">
    <location>
        <begin position="177"/>
        <end position="346"/>
    </location>
</feature>
<dbReference type="AlphaFoldDB" id="A0A9D5R914"/>
<dbReference type="PANTHER" id="PTHR36836">
    <property type="entry name" value="COLANIC ACID BIOSYNTHESIS PROTEIN WCAK"/>
    <property type="match status" value="1"/>
</dbReference>
<dbReference type="CDD" id="cd03819">
    <property type="entry name" value="GT4_WavL-like"/>
    <property type="match status" value="1"/>
</dbReference>
<gene>
    <name evidence="4" type="primary">csaB</name>
    <name evidence="4" type="ORF">INF28_05915</name>
</gene>
<dbReference type="RefSeq" id="WP_226392546.1">
    <property type="nucleotide sequence ID" value="NZ_JADCKB010000009.1"/>
</dbReference>
<evidence type="ECO:0000259" key="1">
    <source>
        <dbReference type="Pfam" id="PF00534"/>
    </source>
</evidence>
<dbReference type="Pfam" id="PF04230">
    <property type="entry name" value="PS_pyruv_trans"/>
    <property type="match status" value="1"/>
</dbReference>
<dbReference type="Pfam" id="PF13439">
    <property type="entry name" value="Glyco_transf_4"/>
    <property type="match status" value="1"/>
</dbReference>